<evidence type="ECO:0000313" key="2">
    <source>
        <dbReference type="Proteomes" id="UP000030640"/>
    </source>
</evidence>
<dbReference type="OrthoDB" id="70224at2759"/>
<gene>
    <name evidence="1" type="ORF">C922_04323</name>
</gene>
<dbReference type="GeneID" id="20039597"/>
<dbReference type="InterPro" id="IPR035929">
    <property type="entry name" value="CoaB-like_sf"/>
</dbReference>
<dbReference type="AlphaFoldDB" id="W7A7U1"/>
<dbReference type="SUPFAM" id="SSF102645">
    <property type="entry name" value="CoaB-like"/>
    <property type="match status" value="1"/>
</dbReference>
<sequence>MECLAEHPEFFAIELRPNDLNDVLKKIQNELLQGEASQIILITSGGTKVPLERVPIRHVENFSTGKRGAHMCEYFLKKNKRVIFLHRKGTFMPFECHLKCATRMDSVRVVDGHVTLSLSEQDNKAVINDAKSYEQFRQNLLCISFESIFDYGFYLTAICDLLNQDWRGRQEVGLTTMDVNTNGVSLVPHLVILCAAVSDFYIPFAELSNHKIDSETNATLSFRMQLVPKLYKLTRKYFPLLNLCTFKLEDNEQTLLSKSNERICFADILVANLLDQRYTSAFIFTGKDHFFKLTTSNESERIEDAICRYLCKYFGIPVTDQ</sequence>
<protein>
    <recommendedName>
        <fullName evidence="3">Phosphopantothenate-cysteine ligase</fullName>
    </recommendedName>
</protein>
<keyword evidence="2" id="KW-1185">Reference proteome</keyword>
<dbReference type="Gene3D" id="3.40.50.10300">
    <property type="entry name" value="CoaB-like"/>
    <property type="match status" value="1"/>
</dbReference>
<name>W7A7U1_9APIC</name>
<accession>W7A7U1</accession>
<evidence type="ECO:0008006" key="3">
    <source>
        <dbReference type="Google" id="ProtNLM"/>
    </source>
</evidence>
<reference evidence="1 2" key="1">
    <citation type="submission" date="2013-02" db="EMBL/GenBank/DDBJ databases">
        <title>The Genome Sequence of Plasmodium inui San Antonio 1.</title>
        <authorList>
            <consortium name="The Broad Institute Genome Sequencing Platform"/>
            <consortium name="The Broad Institute Genome Sequencing Center for Infectious Disease"/>
            <person name="Neafsey D."/>
            <person name="Cheeseman I."/>
            <person name="Volkman S."/>
            <person name="Adams J."/>
            <person name="Walker B."/>
            <person name="Young S.K."/>
            <person name="Zeng Q."/>
            <person name="Gargeya S."/>
            <person name="Fitzgerald M."/>
            <person name="Haas B."/>
            <person name="Abouelleil A."/>
            <person name="Alvarado L."/>
            <person name="Arachchi H.M."/>
            <person name="Berlin A.M."/>
            <person name="Chapman S.B."/>
            <person name="Dewar J."/>
            <person name="Goldberg J."/>
            <person name="Griggs A."/>
            <person name="Gujja S."/>
            <person name="Hansen M."/>
            <person name="Howarth C."/>
            <person name="Imamovic A."/>
            <person name="Larimer J."/>
            <person name="McCowan C."/>
            <person name="Murphy C."/>
            <person name="Neiman D."/>
            <person name="Pearson M."/>
            <person name="Priest M."/>
            <person name="Roberts A."/>
            <person name="Saif S."/>
            <person name="Shea T."/>
            <person name="Sisk P."/>
            <person name="Sykes S."/>
            <person name="Wortman J."/>
            <person name="Nusbaum C."/>
            <person name="Birren B."/>
        </authorList>
    </citation>
    <scope>NUCLEOTIDE SEQUENCE [LARGE SCALE GENOMIC DNA]</scope>
    <source>
        <strain evidence="1 2">San Antonio 1</strain>
    </source>
</reference>
<dbReference type="RefSeq" id="XP_008818128.1">
    <property type="nucleotide sequence ID" value="XM_008819906.1"/>
</dbReference>
<organism evidence="1 2">
    <name type="scientific">Plasmodium inui San Antonio 1</name>
    <dbReference type="NCBI Taxonomy" id="1237626"/>
    <lineage>
        <taxon>Eukaryota</taxon>
        <taxon>Sar</taxon>
        <taxon>Alveolata</taxon>
        <taxon>Apicomplexa</taxon>
        <taxon>Aconoidasida</taxon>
        <taxon>Haemosporida</taxon>
        <taxon>Plasmodiidae</taxon>
        <taxon>Plasmodium</taxon>
        <taxon>Plasmodium (Plasmodium)</taxon>
    </lineage>
</organism>
<dbReference type="GO" id="GO:0015937">
    <property type="term" value="P:coenzyme A biosynthetic process"/>
    <property type="evidence" value="ECO:0007669"/>
    <property type="project" value="UniProtKB-ARBA"/>
</dbReference>
<dbReference type="VEuPathDB" id="PlasmoDB:C922_04323"/>
<evidence type="ECO:0000313" key="1">
    <source>
        <dbReference type="EMBL" id="EUD65194.1"/>
    </source>
</evidence>
<proteinExistence type="predicted"/>
<dbReference type="GO" id="GO:0003824">
    <property type="term" value="F:catalytic activity"/>
    <property type="evidence" value="ECO:0007669"/>
    <property type="project" value="UniProtKB-ARBA"/>
</dbReference>
<dbReference type="EMBL" id="KI965481">
    <property type="protein sequence ID" value="EUD65194.1"/>
    <property type="molecule type" value="Genomic_DNA"/>
</dbReference>
<dbReference type="Proteomes" id="UP000030640">
    <property type="component" value="Unassembled WGS sequence"/>
</dbReference>